<dbReference type="EMBL" id="QNSB01000007">
    <property type="protein sequence ID" value="RBP70718.1"/>
    <property type="molecule type" value="Genomic_DNA"/>
</dbReference>
<evidence type="ECO:0000313" key="1">
    <source>
        <dbReference type="EMBL" id="RBP70718.1"/>
    </source>
</evidence>
<accession>A0A366IGL5</accession>
<name>A0A366IGL5_9MICO</name>
<dbReference type="Proteomes" id="UP000253509">
    <property type="component" value="Unassembled WGS sequence"/>
</dbReference>
<protein>
    <submittedName>
        <fullName evidence="1">Uncharacterized protein</fullName>
    </submittedName>
</protein>
<proteinExistence type="predicted"/>
<keyword evidence="2" id="KW-1185">Reference proteome</keyword>
<gene>
    <name evidence="1" type="ORF">DFO65_10736</name>
</gene>
<sequence length="86" mass="9554">MRGDQRKDGYTMSEFADQLDTRIDDVRQRLHEARAAGDDFLVENLIDELENLLALADRNDVDTGPIAEVIRAETGSIPVIVEPEGA</sequence>
<reference evidence="1 2" key="1">
    <citation type="submission" date="2018-06" db="EMBL/GenBank/DDBJ databases">
        <title>Freshwater and sediment microbial communities from various areas in North America, analyzing microbe dynamics in response to fracking.</title>
        <authorList>
            <person name="Lamendella R."/>
        </authorList>
    </citation>
    <scope>NUCLEOTIDE SEQUENCE [LARGE SCALE GENOMIC DNA]</scope>
    <source>
        <strain evidence="1 2">3b_TX</strain>
    </source>
</reference>
<dbReference type="AlphaFoldDB" id="A0A366IGL5"/>
<organism evidence="1 2">
    <name type="scientific">Brevibacterium celere</name>
    <dbReference type="NCBI Taxonomy" id="225845"/>
    <lineage>
        <taxon>Bacteria</taxon>
        <taxon>Bacillati</taxon>
        <taxon>Actinomycetota</taxon>
        <taxon>Actinomycetes</taxon>
        <taxon>Micrococcales</taxon>
        <taxon>Brevibacteriaceae</taxon>
        <taxon>Brevibacterium</taxon>
    </lineage>
</organism>
<evidence type="ECO:0000313" key="2">
    <source>
        <dbReference type="Proteomes" id="UP000253509"/>
    </source>
</evidence>
<comment type="caution">
    <text evidence="1">The sequence shown here is derived from an EMBL/GenBank/DDBJ whole genome shotgun (WGS) entry which is preliminary data.</text>
</comment>